<dbReference type="EnsemblPlants" id="AET1Gv21040100.14">
    <property type="protein sequence ID" value="AET1Gv21040100.14"/>
    <property type="gene ID" value="AET1Gv21040100"/>
</dbReference>
<proteinExistence type="predicted"/>
<evidence type="ECO:0000313" key="1">
    <source>
        <dbReference type="EnsemblPlants" id="AET1Gv21040100.14"/>
    </source>
</evidence>
<reference evidence="1" key="3">
    <citation type="journal article" date="2017" name="Nature">
        <title>Genome sequence of the progenitor of the wheat D genome Aegilops tauschii.</title>
        <authorList>
            <person name="Luo M.C."/>
            <person name="Gu Y.Q."/>
            <person name="Puiu D."/>
            <person name="Wang H."/>
            <person name="Twardziok S.O."/>
            <person name="Deal K.R."/>
            <person name="Huo N."/>
            <person name="Zhu T."/>
            <person name="Wang L."/>
            <person name="Wang Y."/>
            <person name="McGuire P.E."/>
            <person name="Liu S."/>
            <person name="Long H."/>
            <person name="Ramasamy R.K."/>
            <person name="Rodriguez J.C."/>
            <person name="Van S.L."/>
            <person name="Yuan L."/>
            <person name="Wang Z."/>
            <person name="Xia Z."/>
            <person name="Xiao L."/>
            <person name="Anderson O.D."/>
            <person name="Ouyang S."/>
            <person name="Liang Y."/>
            <person name="Zimin A.V."/>
            <person name="Pertea G."/>
            <person name="Qi P."/>
            <person name="Bennetzen J.L."/>
            <person name="Dai X."/>
            <person name="Dawson M.W."/>
            <person name="Muller H.G."/>
            <person name="Kugler K."/>
            <person name="Rivarola-Duarte L."/>
            <person name="Spannagl M."/>
            <person name="Mayer K.F.X."/>
            <person name="Lu F.H."/>
            <person name="Bevan M.W."/>
            <person name="Leroy P."/>
            <person name="Li P."/>
            <person name="You F.M."/>
            <person name="Sun Q."/>
            <person name="Liu Z."/>
            <person name="Lyons E."/>
            <person name="Wicker T."/>
            <person name="Salzberg S.L."/>
            <person name="Devos K.M."/>
            <person name="Dvorak J."/>
        </authorList>
    </citation>
    <scope>NUCLEOTIDE SEQUENCE [LARGE SCALE GENOMIC DNA]</scope>
    <source>
        <strain evidence="1">cv. AL8/78</strain>
    </source>
</reference>
<dbReference type="AlphaFoldDB" id="A0A453A4Q0"/>
<accession>A0A453A4Q0</accession>
<reference evidence="1" key="5">
    <citation type="journal article" date="2021" name="G3 (Bethesda)">
        <title>Aegilops tauschii genome assembly Aet v5.0 features greater sequence contiguity and improved annotation.</title>
        <authorList>
            <person name="Wang L."/>
            <person name="Zhu T."/>
            <person name="Rodriguez J.C."/>
            <person name="Deal K.R."/>
            <person name="Dubcovsky J."/>
            <person name="McGuire P.E."/>
            <person name="Lux T."/>
            <person name="Spannagl M."/>
            <person name="Mayer K.F.X."/>
            <person name="Baldrich P."/>
            <person name="Meyers B.C."/>
            <person name="Huo N."/>
            <person name="Gu Y.Q."/>
            <person name="Zhou H."/>
            <person name="Devos K.M."/>
            <person name="Bennetzen J.L."/>
            <person name="Unver T."/>
            <person name="Budak H."/>
            <person name="Gulick P.J."/>
            <person name="Galiba G."/>
            <person name="Kalapos B."/>
            <person name="Nelson D.R."/>
            <person name="Li P."/>
            <person name="You F.M."/>
            <person name="Luo M.C."/>
            <person name="Dvorak J."/>
        </authorList>
    </citation>
    <scope>NUCLEOTIDE SEQUENCE [LARGE SCALE GENOMIC DNA]</scope>
    <source>
        <strain evidence="1">cv. AL8/78</strain>
    </source>
</reference>
<organism evidence="1 2">
    <name type="scientific">Aegilops tauschii subsp. strangulata</name>
    <name type="common">Goatgrass</name>
    <dbReference type="NCBI Taxonomy" id="200361"/>
    <lineage>
        <taxon>Eukaryota</taxon>
        <taxon>Viridiplantae</taxon>
        <taxon>Streptophyta</taxon>
        <taxon>Embryophyta</taxon>
        <taxon>Tracheophyta</taxon>
        <taxon>Spermatophyta</taxon>
        <taxon>Magnoliopsida</taxon>
        <taxon>Liliopsida</taxon>
        <taxon>Poales</taxon>
        <taxon>Poaceae</taxon>
        <taxon>BOP clade</taxon>
        <taxon>Pooideae</taxon>
        <taxon>Triticodae</taxon>
        <taxon>Triticeae</taxon>
        <taxon>Triticinae</taxon>
        <taxon>Aegilops</taxon>
    </lineage>
</organism>
<reference evidence="2" key="1">
    <citation type="journal article" date="2014" name="Science">
        <title>Ancient hybridizations among the ancestral genomes of bread wheat.</title>
        <authorList>
            <consortium name="International Wheat Genome Sequencing Consortium,"/>
            <person name="Marcussen T."/>
            <person name="Sandve S.R."/>
            <person name="Heier L."/>
            <person name="Spannagl M."/>
            <person name="Pfeifer M."/>
            <person name="Jakobsen K.S."/>
            <person name="Wulff B.B."/>
            <person name="Steuernagel B."/>
            <person name="Mayer K.F."/>
            <person name="Olsen O.A."/>
        </authorList>
    </citation>
    <scope>NUCLEOTIDE SEQUENCE [LARGE SCALE GENOMIC DNA]</scope>
    <source>
        <strain evidence="2">cv. AL8/78</strain>
    </source>
</reference>
<dbReference type="Gramene" id="AET1Gv21040100.14">
    <property type="protein sequence ID" value="AET1Gv21040100.14"/>
    <property type="gene ID" value="AET1Gv21040100"/>
</dbReference>
<reference evidence="1" key="4">
    <citation type="submission" date="2019-03" db="UniProtKB">
        <authorList>
            <consortium name="EnsemblPlants"/>
        </authorList>
    </citation>
    <scope>IDENTIFICATION</scope>
</reference>
<evidence type="ECO:0000313" key="2">
    <source>
        <dbReference type="Proteomes" id="UP000015105"/>
    </source>
</evidence>
<dbReference type="Proteomes" id="UP000015105">
    <property type="component" value="Chromosome 1D"/>
</dbReference>
<keyword evidence="2" id="KW-1185">Reference proteome</keyword>
<sequence>MGTDVTDDDDTPHNFGDNFLHDGVHRDPVLDMDDVTFLEFWDNLFASGQLSTALPLVTPNDEANHRSAQGQIMGNGTDDHNQRGHSHGNAYMPCTNSQDTLPEIQVDPSAYPHHSSAQGQMMGAGYWTIGRYPTLVDAQYHVSGTEYYKK</sequence>
<reference evidence="2" key="2">
    <citation type="journal article" date="2017" name="Nat. Plants">
        <title>The Aegilops tauschii genome reveals multiple impacts of transposons.</title>
        <authorList>
            <person name="Zhao G."/>
            <person name="Zou C."/>
            <person name="Li K."/>
            <person name="Wang K."/>
            <person name="Li T."/>
            <person name="Gao L."/>
            <person name="Zhang X."/>
            <person name="Wang H."/>
            <person name="Yang Z."/>
            <person name="Liu X."/>
            <person name="Jiang W."/>
            <person name="Mao L."/>
            <person name="Kong X."/>
            <person name="Jiao Y."/>
            <person name="Jia J."/>
        </authorList>
    </citation>
    <scope>NUCLEOTIDE SEQUENCE [LARGE SCALE GENOMIC DNA]</scope>
    <source>
        <strain evidence="2">cv. AL8/78</strain>
    </source>
</reference>
<name>A0A453A4Q0_AEGTS</name>
<protein>
    <submittedName>
        <fullName evidence="1">Uncharacterized protein</fullName>
    </submittedName>
</protein>